<keyword evidence="3" id="KW-1185">Reference proteome</keyword>
<proteinExistence type="predicted"/>
<gene>
    <name evidence="2" type="ORF">HDA35_005269</name>
</gene>
<sequence length="61" mass="6525">MDRIAVRPDPTPTPSPPPLDDLRHTPLGQISLSRASAVARVHDRRVDRPTGVDVAGFGSSI</sequence>
<dbReference type="RefSeq" id="WP_179805127.1">
    <property type="nucleotide sequence ID" value="NZ_JACCCQ010000001.1"/>
</dbReference>
<protein>
    <submittedName>
        <fullName evidence="2">FXSXX-COOH protein</fullName>
    </submittedName>
</protein>
<evidence type="ECO:0000256" key="1">
    <source>
        <dbReference type="SAM" id="MobiDB-lite"/>
    </source>
</evidence>
<organism evidence="2 3">
    <name type="scientific">Micromonospora purpureochromogenes</name>
    <dbReference type="NCBI Taxonomy" id="47872"/>
    <lineage>
        <taxon>Bacteria</taxon>
        <taxon>Bacillati</taxon>
        <taxon>Actinomycetota</taxon>
        <taxon>Actinomycetes</taxon>
        <taxon>Micromonosporales</taxon>
        <taxon>Micromonosporaceae</taxon>
        <taxon>Micromonospora</taxon>
    </lineage>
</organism>
<dbReference type="InterPro" id="IPR026334">
    <property type="entry name" value="FxSxx-COOH"/>
</dbReference>
<evidence type="ECO:0000313" key="2">
    <source>
        <dbReference type="EMBL" id="NYF59438.1"/>
    </source>
</evidence>
<dbReference type="NCBIfam" id="TIGR04268">
    <property type="entry name" value="FxSxx-COOH"/>
    <property type="match status" value="1"/>
</dbReference>
<dbReference type="EMBL" id="JACCCQ010000001">
    <property type="protein sequence ID" value="NYF59438.1"/>
    <property type="molecule type" value="Genomic_DNA"/>
</dbReference>
<feature type="compositionally biased region" description="Pro residues" evidence="1">
    <location>
        <begin position="9"/>
        <end position="19"/>
    </location>
</feature>
<reference evidence="2 3" key="1">
    <citation type="submission" date="2020-07" db="EMBL/GenBank/DDBJ databases">
        <title>Sequencing the genomes of 1000 actinobacteria strains.</title>
        <authorList>
            <person name="Klenk H.-P."/>
        </authorList>
    </citation>
    <scope>NUCLEOTIDE SEQUENCE [LARGE SCALE GENOMIC DNA]</scope>
    <source>
        <strain evidence="2 3">DSM 43814</strain>
    </source>
</reference>
<name>A0ABX2RTP2_9ACTN</name>
<feature type="region of interest" description="Disordered" evidence="1">
    <location>
        <begin position="1"/>
        <end position="21"/>
    </location>
</feature>
<comment type="caution">
    <text evidence="2">The sequence shown here is derived from an EMBL/GenBank/DDBJ whole genome shotgun (WGS) entry which is preliminary data.</text>
</comment>
<evidence type="ECO:0000313" key="3">
    <source>
        <dbReference type="Proteomes" id="UP000631553"/>
    </source>
</evidence>
<accession>A0ABX2RTP2</accession>
<dbReference type="Proteomes" id="UP000631553">
    <property type="component" value="Unassembled WGS sequence"/>
</dbReference>